<accession>A0AAN8XE51</accession>
<organism evidence="4 5">
    <name type="scientific">Halocaridina rubra</name>
    <name type="common">Hawaiian red shrimp</name>
    <dbReference type="NCBI Taxonomy" id="373956"/>
    <lineage>
        <taxon>Eukaryota</taxon>
        <taxon>Metazoa</taxon>
        <taxon>Ecdysozoa</taxon>
        <taxon>Arthropoda</taxon>
        <taxon>Crustacea</taxon>
        <taxon>Multicrustacea</taxon>
        <taxon>Malacostraca</taxon>
        <taxon>Eumalacostraca</taxon>
        <taxon>Eucarida</taxon>
        <taxon>Decapoda</taxon>
        <taxon>Pleocyemata</taxon>
        <taxon>Caridea</taxon>
        <taxon>Atyoidea</taxon>
        <taxon>Atyidae</taxon>
        <taxon>Halocaridina</taxon>
    </lineage>
</organism>
<keyword evidence="1" id="KW-0479">Metal-binding</keyword>
<feature type="compositionally biased region" description="Polar residues" evidence="2">
    <location>
        <begin position="193"/>
        <end position="202"/>
    </location>
</feature>
<dbReference type="GO" id="GO:0008270">
    <property type="term" value="F:zinc ion binding"/>
    <property type="evidence" value="ECO:0007669"/>
    <property type="project" value="UniProtKB-KW"/>
</dbReference>
<sequence length="202" mass="23481">MVESWDEFCEEFMSRHPEEVEVEQVYQQIHNIERKPGETITELYVRLEILTEELISKKPEYRPSRNEKLVGTVQVENRSEKSPRGQGKPRFVTSKVSEGYPQGYGATASPAPKVPCYICGGPHFLRRDCPFFKRKLCYACGGQGHLSRDCRLNNMSLPPHRKKYPEPTRHVASGEKNRRRMPEHRAHRCQAHSDINNSTKEW</sequence>
<dbReference type="InterPro" id="IPR001878">
    <property type="entry name" value="Znf_CCHC"/>
</dbReference>
<comment type="caution">
    <text evidence="4">The sequence shown here is derived from an EMBL/GenBank/DDBJ whole genome shotgun (WGS) entry which is preliminary data.</text>
</comment>
<keyword evidence="5" id="KW-1185">Reference proteome</keyword>
<dbReference type="SUPFAM" id="SSF57756">
    <property type="entry name" value="Retrovirus zinc finger-like domains"/>
    <property type="match status" value="1"/>
</dbReference>
<evidence type="ECO:0000256" key="2">
    <source>
        <dbReference type="SAM" id="MobiDB-lite"/>
    </source>
</evidence>
<feature type="compositionally biased region" description="Basic and acidic residues" evidence="2">
    <location>
        <begin position="164"/>
        <end position="176"/>
    </location>
</feature>
<dbReference type="Pfam" id="PF00098">
    <property type="entry name" value="zf-CCHC"/>
    <property type="match status" value="1"/>
</dbReference>
<dbReference type="AlphaFoldDB" id="A0AAN8XE51"/>
<evidence type="ECO:0000313" key="5">
    <source>
        <dbReference type="Proteomes" id="UP001381693"/>
    </source>
</evidence>
<gene>
    <name evidence="4" type="ORF">SK128_009683</name>
</gene>
<proteinExistence type="predicted"/>
<dbReference type="EMBL" id="JAXCGZ010007668">
    <property type="protein sequence ID" value="KAK7078778.1"/>
    <property type="molecule type" value="Genomic_DNA"/>
</dbReference>
<dbReference type="PROSITE" id="PS50158">
    <property type="entry name" value="ZF_CCHC"/>
    <property type="match status" value="1"/>
</dbReference>
<dbReference type="InterPro" id="IPR036875">
    <property type="entry name" value="Znf_CCHC_sf"/>
</dbReference>
<dbReference type="Proteomes" id="UP001381693">
    <property type="component" value="Unassembled WGS sequence"/>
</dbReference>
<feature type="region of interest" description="Disordered" evidence="2">
    <location>
        <begin position="74"/>
        <end position="94"/>
    </location>
</feature>
<feature type="region of interest" description="Disordered" evidence="2">
    <location>
        <begin position="158"/>
        <end position="202"/>
    </location>
</feature>
<keyword evidence="1" id="KW-0862">Zinc</keyword>
<evidence type="ECO:0000256" key="1">
    <source>
        <dbReference type="PROSITE-ProRule" id="PRU00047"/>
    </source>
</evidence>
<evidence type="ECO:0000313" key="4">
    <source>
        <dbReference type="EMBL" id="KAK7078778.1"/>
    </source>
</evidence>
<evidence type="ECO:0000259" key="3">
    <source>
        <dbReference type="PROSITE" id="PS50158"/>
    </source>
</evidence>
<reference evidence="4 5" key="1">
    <citation type="submission" date="2023-11" db="EMBL/GenBank/DDBJ databases">
        <title>Halocaridina rubra genome assembly.</title>
        <authorList>
            <person name="Smith C."/>
        </authorList>
    </citation>
    <scope>NUCLEOTIDE SEQUENCE [LARGE SCALE GENOMIC DNA]</scope>
    <source>
        <strain evidence="4">EP-1</strain>
        <tissue evidence="4">Whole</tissue>
    </source>
</reference>
<feature type="domain" description="CCHC-type" evidence="3">
    <location>
        <begin position="137"/>
        <end position="151"/>
    </location>
</feature>
<name>A0AAN8XE51_HALRR</name>
<protein>
    <recommendedName>
        <fullName evidence="3">CCHC-type domain-containing protein</fullName>
    </recommendedName>
</protein>
<dbReference type="SMART" id="SM00343">
    <property type="entry name" value="ZnF_C2HC"/>
    <property type="match status" value="2"/>
</dbReference>
<dbReference type="Gene3D" id="4.10.60.10">
    <property type="entry name" value="Zinc finger, CCHC-type"/>
    <property type="match status" value="1"/>
</dbReference>
<feature type="compositionally biased region" description="Basic residues" evidence="2">
    <location>
        <begin position="177"/>
        <end position="190"/>
    </location>
</feature>
<dbReference type="GO" id="GO:0003676">
    <property type="term" value="F:nucleic acid binding"/>
    <property type="evidence" value="ECO:0007669"/>
    <property type="project" value="InterPro"/>
</dbReference>
<keyword evidence="1" id="KW-0863">Zinc-finger</keyword>